<dbReference type="GO" id="GO:0050919">
    <property type="term" value="P:negative chemotaxis"/>
    <property type="evidence" value="ECO:0000318"/>
    <property type="project" value="GO_Central"/>
</dbReference>
<dbReference type="EnsemblMetazoa" id="XM_030976495">
    <property type="protein sequence ID" value="XP_030832355"/>
    <property type="gene ID" value="LOC100892024"/>
</dbReference>
<reference evidence="5" key="1">
    <citation type="submission" date="2015-02" db="EMBL/GenBank/DDBJ databases">
        <title>Genome sequencing for Strongylocentrotus purpuratus.</title>
        <authorList>
            <person name="Murali S."/>
            <person name="Liu Y."/>
            <person name="Vee V."/>
            <person name="English A."/>
            <person name="Wang M."/>
            <person name="Skinner E."/>
            <person name="Han Y."/>
            <person name="Muzny D.M."/>
            <person name="Worley K.C."/>
            <person name="Gibbs R.A."/>
        </authorList>
    </citation>
    <scope>NUCLEOTIDE SEQUENCE</scope>
</reference>
<proteinExistence type="predicted"/>
<evidence type="ECO:0000259" key="3">
    <source>
        <dbReference type="PROSITE" id="PS51004"/>
    </source>
</evidence>
<dbReference type="InParanoid" id="A0A7M7SUL3"/>
<dbReference type="EnsemblMetazoa" id="XM_030976496">
    <property type="protein sequence ID" value="XP_030832356"/>
    <property type="gene ID" value="LOC100892024"/>
</dbReference>
<dbReference type="GO" id="GO:0005886">
    <property type="term" value="C:plasma membrane"/>
    <property type="evidence" value="ECO:0000318"/>
    <property type="project" value="GO_Central"/>
</dbReference>
<dbReference type="GO" id="GO:0030335">
    <property type="term" value="P:positive regulation of cell migration"/>
    <property type="evidence" value="ECO:0000318"/>
    <property type="project" value="GO_Central"/>
</dbReference>
<dbReference type="PANTHER" id="PTHR11036">
    <property type="entry name" value="SEMAPHORIN"/>
    <property type="match status" value="1"/>
</dbReference>
<dbReference type="GeneID" id="100892024"/>
<dbReference type="Pfam" id="PF01403">
    <property type="entry name" value="Sema"/>
    <property type="match status" value="1"/>
</dbReference>
<dbReference type="Gene3D" id="2.130.10.10">
    <property type="entry name" value="YVTN repeat-like/Quinoprotein amine dehydrogenase"/>
    <property type="match status" value="1"/>
</dbReference>
<comment type="caution">
    <text evidence="1">Lacks conserved residue(s) required for the propagation of feature annotation.</text>
</comment>
<evidence type="ECO:0000256" key="1">
    <source>
        <dbReference type="PROSITE-ProRule" id="PRU00352"/>
    </source>
</evidence>
<dbReference type="RefSeq" id="XP_030832355.1">
    <property type="nucleotide sequence ID" value="XM_030976495.1"/>
</dbReference>
<keyword evidence="2" id="KW-0732">Signal</keyword>
<dbReference type="InterPro" id="IPR015943">
    <property type="entry name" value="WD40/YVTN_repeat-like_dom_sf"/>
</dbReference>
<keyword evidence="5" id="KW-1185">Reference proteome</keyword>
<protein>
    <recommendedName>
        <fullName evidence="3">Sema domain-containing protein</fullName>
    </recommendedName>
</protein>
<organism evidence="4 5">
    <name type="scientific">Strongylocentrotus purpuratus</name>
    <name type="common">Purple sea urchin</name>
    <dbReference type="NCBI Taxonomy" id="7668"/>
    <lineage>
        <taxon>Eukaryota</taxon>
        <taxon>Metazoa</taxon>
        <taxon>Echinodermata</taxon>
        <taxon>Eleutherozoa</taxon>
        <taxon>Echinozoa</taxon>
        <taxon>Echinoidea</taxon>
        <taxon>Euechinoidea</taxon>
        <taxon>Echinacea</taxon>
        <taxon>Camarodonta</taxon>
        <taxon>Echinidea</taxon>
        <taxon>Strongylocentrotidae</taxon>
        <taxon>Strongylocentrotus</taxon>
    </lineage>
</organism>
<accession>A0A7M7SUL3</accession>
<dbReference type="OrthoDB" id="9988752at2759"/>
<dbReference type="PROSITE" id="PS51004">
    <property type="entry name" value="SEMA"/>
    <property type="match status" value="1"/>
</dbReference>
<name>A0A7M7SUL3_STRPU</name>
<dbReference type="PANTHER" id="PTHR11036:SF127">
    <property type="entry name" value="SEMAPHORIN-1A"/>
    <property type="match status" value="1"/>
</dbReference>
<dbReference type="InterPro" id="IPR001627">
    <property type="entry name" value="Semap_dom"/>
</dbReference>
<dbReference type="GO" id="GO:0071526">
    <property type="term" value="P:semaphorin-plexin signaling pathway"/>
    <property type="evidence" value="ECO:0000318"/>
    <property type="project" value="GO_Central"/>
</dbReference>
<feature type="chain" id="PRO_5033914672" description="Sema domain-containing protein" evidence="2">
    <location>
        <begin position="23"/>
        <end position="675"/>
    </location>
</feature>
<dbReference type="GO" id="GO:0001755">
    <property type="term" value="P:neural crest cell migration"/>
    <property type="evidence" value="ECO:0000318"/>
    <property type="project" value="GO_Central"/>
</dbReference>
<reference evidence="4" key="2">
    <citation type="submission" date="2021-01" db="UniProtKB">
        <authorList>
            <consortium name="EnsemblMetazoa"/>
        </authorList>
    </citation>
    <scope>IDENTIFICATION</scope>
</reference>
<dbReference type="InterPro" id="IPR036352">
    <property type="entry name" value="Semap_dom_sf"/>
</dbReference>
<evidence type="ECO:0000313" key="4">
    <source>
        <dbReference type="EnsemblMetazoa" id="XP_030832355"/>
    </source>
</evidence>
<dbReference type="InterPro" id="IPR027231">
    <property type="entry name" value="Semaphorin"/>
</dbReference>
<evidence type="ECO:0000256" key="2">
    <source>
        <dbReference type="SAM" id="SignalP"/>
    </source>
</evidence>
<dbReference type="KEGG" id="spu:100892024"/>
<dbReference type="AlphaFoldDB" id="A0A7M7SUL3"/>
<dbReference type="SMART" id="SM00630">
    <property type="entry name" value="Sema"/>
    <property type="match status" value="1"/>
</dbReference>
<dbReference type="RefSeq" id="XP_030832356.1">
    <property type="nucleotide sequence ID" value="XM_030976496.1"/>
</dbReference>
<dbReference type="Proteomes" id="UP000007110">
    <property type="component" value="Unassembled WGS sequence"/>
</dbReference>
<dbReference type="GO" id="GO:0045499">
    <property type="term" value="F:chemorepellent activity"/>
    <property type="evidence" value="ECO:0000318"/>
    <property type="project" value="GO_Central"/>
</dbReference>
<feature type="signal peptide" evidence="2">
    <location>
        <begin position="1"/>
        <end position="22"/>
    </location>
</feature>
<sequence>MAAHRLLLTVLCFCAVLCLVHANLRANHTQKIITSMSCGFSVNEVLTSSSCNTNLQQVFKLLHVDSDRVLIGSTECLYVLDRNLTYINSTQLSLDGVDLANCEITNSQEKDFLCKNYITYAHGVNETTARVCGTYDSLNPRCWTCRYDGTTLQSCGVGYKTLVMPRTPTENFTVTVTNITDGSPDYYFLGGLDSSNVEKVLAKVNFVGDVSSAEPETDVNQENILKAPTNFVGSIERGEFIYFFYRETAIEYETIGQIIYSRVARVCKNDPGGVTNPLRDEFTTFLKTRLMCSVGADFPFIFNEIQDVVPSPSDENIIYGLFTTPSAGSSSTAICRYNMDEIDVLFKEDNRRGQASSTTLWQSVTKLAEDTEDSRSCSTPFHVDAYNYLEDYTLLNTNAPNCGLDTMCNDYSRATDEALAVFEGIRGQQLAVFNESSNSILVYVGTNNNTIYEASIDANEVLITRQIELEVDSVDETQRANKWPFGVSYLEANGGVIYGTLDNVAFRFDPDFKEADLKILDRSPDVSNFTFPIIFDDARIQIFKLFEGPAGSDINATFSGGLENHKCSQQVLKSTGAGKREFLHVLCEITALQDNINGIITVSSPLDSIIVLNVTVNVATDDSKMVGTGIAEEVKLYDEQMAKYRYEFRQWLANNVNCTDGIKDTCPAASSPGCL</sequence>
<dbReference type="GO" id="GO:0007411">
    <property type="term" value="P:axon guidance"/>
    <property type="evidence" value="ECO:0000318"/>
    <property type="project" value="GO_Central"/>
</dbReference>
<dbReference type="GO" id="GO:0030215">
    <property type="term" value="F:semaphorin receptor binding"/>
    <property type="evidence" value="ECO:0000318"/>
    <property type="project" value="GO_Central"/>
</dbReference>
<evidence type="ECO:0000313" key="5">
    <source>
        <dbReference type="Proteomes" id="UP000007110"/>
    </source>
</evidence>
<dbReference type="SUPFAM" id="SSF101912">
    <property type="entry name" value="Sema domain"/>
    <property type="match status" value="1"/>
</dbReference>
<feature type="domain" description="Sema" evidence="3">
    <location>
        <begin position="30"/>
        <end position="501"/>
    </location>
</feature>